<feature type="signal peptide" evidence="2">
    <location>
        <begin position="1"/>
        <end position="33"/>
    </location>
</feature>
<dbReference type="SUPFAM" id="SSF82171">
    <property type="entry name" value="DPP6 N-terminal domain-like"/>
    <property type="match status" value="1"/>
</dbReference>
<dbReference type="Proteomes" id="UP001221411">
    <property type="component" value="Unassembled WGS sequence"/>
</dbReference>
<organism evidence="3 4">
    <name type="scientific">Polyangium mundeleinium</name>
    <dbReference type="NCBI Taxonomy" id="2995306"/>
    <lineage>
        <taxon>Bacteria</taxon>
        <taxon>Pseudomonadati</taxon>
        <taxon>Myxococcota</taxon>
        <taxon>Polyangia</taxon>
        <taxon>Polyangiales</taxon>
        <taxon>Polyangiaceae</taxon>
        <taxon>Polyangium</taxon>
    </lineage>
</organism>
<keyword evidence="2" id="KW-0732">Signal</keyword>
<feature type="region of interest" description="Disordered" evidence="1">
    <location>
        <begin position="390"/>
        <end position="409"/>
    </location>
</feature>
<dbReference type="RefSeq" id="WP_271915206.1">
    <property type="nucleotide sequence ID" value="NZ_JAQNDO010000001.1"/>
</dbReference>
<gene>
    <name evidence="3" type="ORF">POL67_02660</name>
</gene>
<feature type="compositionally biased region" description="Low complexity" evidence="1">
    <location>
        <begin position="391"/>
        <end position="405"/>
    </location>
</feature>
<name>A0ABT5EHJ7_9BACT</name>
<keyword evidence="4" id="KW-1185">Reference proteome</keyword>
<dbReference type="EMBL" id="JAQNDO010000001">
    <property type="protein sequence ID" value="MDC0740231.1"/>
    <property type="molecule type" value="Genomic_DNA"/>
</dbReference>
<evidence type="ECO:0000313" key="4">
    <source>
        <dbReference type="Proteomes" id="UP001221411"/>
    </source>
</evidence>
<accession>A0ABT5EHJ7</accession>
<feature type="chain" id="PRO_5046114968" evidence="2">
    <location>
        <begin position="34"/>
        <end position="453"/>
    </location>
</feature>
<comment type="caution">
    <text evidence="3">The sequence shown here is derived from an EMBL/GenBank/DDBJ whole genome shotgun (WGS) entry which is preliminary data.</text>
</comment>
<protein>
    <submittedName>
        <fullName evidence="3">Uncharacterized protein</fullName>
    </submittedName>
</protein>
<proteinExistence type="predicted"/>
<evidence type="ECO:0000256" key="2">
    <source>
        <dbReference type="SAM" id="SignalP"/>
    </source>
</evidence>
<evidence type="ECO:0000256" key="1">
    <source>
        <dbReference type="SAM" id="MobiDB-lite"/>
    </source>
</evidence>
<evidence type="ECO:0000313" key="3">
    <source>
        <dbReference type="EMBL" id="MDC0740231.1"/>
    </source>
</evidence>
<reference evidence="3 4" key="1">
    <citation type="submission" date="2022-11" db="EMBL/GenBank/DDBJ databases">
        <title>Minimal conservation of predation-associated metabolite biosynthetic gene clusters underscores biosynthetic potential of Myxococcota including descriptions for ten novel species: Archangium lansinium sp. nov., Myxococcus landrumus sp. nov., Nannocystis bai.</title>
        <authorList>
            <person name="Ahearne A."/>
            <person name="Stevens C."/>
            <person name="Dowd S."/>
        </authorList>
    </citation>
    <scope>NUCLEOTIDE SEQUENCE [LARGE SCALE GENOMIC DNA]</scope>
    <source>
        <strain evidence="3 4">RJM3</strain>
    </source>
</reference>
<sequence>MLASSTLGPRLRRPLFAGLFSAIAVTHASIALADPIELSAPIDVGATLPAISEPPDGQGEFLDERRDDYAVAAHGSSTLVTWVEGVRDLYAAIVDAEQGVVVPRFLVYSGETRLYAVRAVFADGAYRIAVGDLDGLNVGTRLFAVDEAGTVGDPETYGLAEQGLVECSPLALEARSTGLVLSCTNGPVAAITKAGSSTLFWPTGSPLVDVACRAAQCVAGFQLNGSDPSLNVALAALDDANTNPKPTYLGFRDATSARIAVALTGAGTLAVSWSYFLPAGDPSGQNREHLHGFFLAADGTIRALDNLAEAPGIRDPRLATNGTSIALAYRANGGGSSIVTLDADGAPREETAVITTQPSLDIRLAASSDGSYALAYDDGATLFVRTVRLDPPGTTPTTTPTRTETSGGCAVTGGRASSSAGVVLVVAFGASLVARRRRPLQGSASLQHRTPVE</sequence>